<evidence type="ECO:0000313" key="8">
    <source>
        <dbReference type="Proteomes" id="UP000292452"/>
    </source>
</evidence>
<evidence type="ECO:0000259" key="6">
    <source>
        <dbReference type="PROSITE" id="PS50110"/>
    </source>
</evidence>
<evidence type="ECO:0000256" key="1">
    <source>
        <dbReference type="ARBA" id="ARBA00022553"/>
    </source>
</evidence>
<dbReference type="SUPFAM" id="SSF46894">
    <property type="entry name" value="C-terminal effector domain of the bipartite response regulators"/>
    <property type="match status" value="1"/>
</dbReference>
<dbReference type="Pfam" id="PF00072">
    <property type="entry name" value="Response_reg"/>
    <property type="match status" value="1"/>
</dbReference>
<feature type="compositionally biased region" description="Basic and acidic residues" evidence="4">
    <location>
        <begin position="256"/>
        <end position="277"/>
    </location>
</feature>
<dbReference type="GO" id="GO:0006355">
    <property type="term" value="P:regulation of DNA-templated transcription"/>
    <property type="evidence" value="ECO:0007669"/>
    <property type="project" value="InterPro"/>
</dbReference>
<feature type="region of interest" description="Disordered" evidence="4">
    <location>
        <begin position="255"/>
        <end position="277"/>
    </location>
</feature>
<dbReference type="InterPro" id="IPR016032">
    <property type="entry name" value="Sig_transdc_resp-reg_C-effctor"/>
</dbReference>
<proteinExistence type="predicted"/>
<feature type="domain" description="HTH luxR-type" evidence="5">
    <location>
        <begin position="266"/>
        <end position="331"/>
    </location>
</feature>
<organism evidence="7 8">
    <name type="scientific">Streptomyces kasugaensis</name>
    <dbReference type="NCBI Taxonomy" id="1946"/>
    <lineage>
        <taxon>Bacteria</taxon>
        <taxon>Bacillati</taxon>
        <taxon>Actinomycetota</taxon>
        <taxon>Actinomycetes</taxon>
        <taxon>Kitasatosporales</taxon>
        <taxon>Streptomycetaceae</taxon>
        <taxon>Streptomyces</taxon>
    </lineage>
</organism>
<dbReference type="CDD" id="cd06170">
    <property type="entry name" value="LuxR_C_like"/>
    <property type="match status" value="1"/>
</dbReference>
<reference evidence="7 8" key="1">
    <citation type="submission" date="2019-02" db="EMBL/GenBank/DDBJ databases">
        <title>Draft Genome Sequence of Streptomyces sp. AM-2504, identified by 16S rRNA comparative analysis as a Streptomyces Kasugaensis strain.</title>
        <authorList>
            <person name="Napolioni V."/>
            <person name="Giuliodori A.M."/>
            <person name="Spurio R."/>
            <person name="Fabbretti A."/>
        </authorList>
    </citation>
    <scope>NUCLEOTIDE SEQUENCE [LARGE SCALE GENOMIC DNA]</scope>
    <source>
        <strain evidence="7 8">AM-2504</strain>
    </source>
</reference>
<evidence type="ECO:0000256" key="3">
    <source>
        <dbReference type="PROSITE-ProRule" id="PRU00169"/>
    </source>
</evidence>
<gene>
    <name evidence="7" type="ORF">EYS09_31775</name>
</gene>
<evidence type="ECO:0000256" key="2">
    <source>
        <dbReference type="ARBA" id="ARBA00023125"/>
    </source>
</evidence>
<evidence type="ECO:0000313" key="7">
    <source>
        <dbReference type="EMBL" id="TBO55714.1"/>
    </source>
</evidence>
<dbReference type="Pfam" id="PF00196">
    <property type="entry name" value="GerE"/>
    <property type="match status" value="1"/>
</dbReference>
<keyword evidence="8" id="KW-1185">Reference proteome</keyword>
<dbReference type="PROSITE" id="PS50043">
    <property type="entry name" value="HTH_LUXR_2"/>
    <property type="match status" value="1"/>
</dbReference>
<protein>
    <submittedName>
        <fullName evidence="7">Response regulator transcription factor</fullName>
    </submittedName>
</protein>
<dbReference type="SMART" id="SM00448">
    <property type="entry name" value="REC"/>
    <property type="match status" value="1"/>
</dbReference>
<sequence length="340" mass="35775">MTCLRRPTSESTWNDMGAPNSWPPHRCGGPALSTLGAPEPRTRAPKGPLRPSPDVLPACSGAPSALSFPAVRGTAGRAVRPCAQWPLVPPETCCPPRTLPMRARAHRSTPGEAGYGEPDMSIRVLVADADEVVRVGLRTILSRERGFLIVGESGDGRDTVGLVRTTRPDVCVVGTSLTGFGGLEVVRQVAALPGTGCRAVVLTGSTADDDFRTAMGGGAHAYLHKSVTPRLLRQSIRLVAAGAYALSPAAAGSLRDLLDGPPRHAPPEPRRPLSPRERQVAAMVAVGRTDREIACSTGVSVSAVKKTVSGCRRKVRAKNRVQLARWAWQSGLEPPSPGGP</sequence>
<dbReference type="SUPFAM" id="SSF52172">
    <property type="entry name" value="CheY-like"/>
    <property type="match status" value="1"/>
</dbReference>
<accession>A0A4Q9HLS3</accession>
<dbReference type="GO" id="GO:0000160">
    <property type="term" value="P:phosphorelay signal transduction system"/>
    <property type="evidence" value="ECO:0007669"/>
    <property type="project" value="InterPro"/>
</dbReference>
<dbReference type="InterPro" id="IPR011006">
    <property type="entry name" value="CheY-like_superfamily"/>
</dbReference>
<keyword evidence="2" id="KW-0238">DNA-binding</keyword>
<name>A0A4Q9HLS3_STRKA</name>
<comment type="caution">
    <text evidence="7">The sequence shown here is derived from an EMBL/GenBank/DDBJ whole genome shotgun (WGS) entry which is preliminary data.</text>
</comment>
<dbReference type="GO" id="GO:0003677">
    <property type="term" value="F:DNA binding"/>
    <property type="evidence" value="ECO:0007669"/>
    <property type="project" value="UniProtKB-KW"/>
</dbReference>
<dbReference type="Proteomes" id="UP000292452">
    <property type="component" value="Unassembled WGS sequence"/>
</dbReference>
<dbReference type="InterPro" id="IPR058245">
    <property type="entry name" value="NreC/VraR/RcsB-like_REC"/>
</dbReference>
<dbReference type="EMBL" id="SIXH01000454">
    <property type="protein sequence ID" value="TBO55714.1"/>
    <property type="molecule type" value="Genomic_DNA"/>
</dbReference>
<dbReference type="Gene3D" id="3.40.50.2300">
    <property type="match status" value="1"/>
</dbReference>
<dbReference type="InterPro" id="IPR000792">
    <property type="entry name" value="Tscrpt_reg_LuxR_C"/>
</dbReference>
<feature type="domain" description="Response regulatory" evidence="6">
    <location>
        <begin position="123"/>
        <end position="240"/>
    </location>
</feature>
<dbReference type="InterPro" id="IPR039420">
    <property type="entry name" value="WalR-like"/>
</dbReference>
<dbReference type="SMART" id="SM00421">
    <property type="entry name" value="HTH_LUXR"/>
    <property type="match status" value="1"/>
</dbReference>
<dbReference type="PROSITE" id="PS50110">
    <property type="entry name" value="RESPONSE_REGULATORY"/>
    <property type="match status" value="1"/>
</dbReference>
<evidence type="ECO:0000256" key="4">
    <source>
        <dbReference type="SAM" id="MobiDB-lite"/>
    </source>
</evidence>
<comment type="caution">
    <text evidence="3">Lacks conserved residue(s) required for the propagation of feature annotation.</text>
</comment>
<feature type="region of interest" description="Disordered" evidence="4">
    <location>
        <begin position="1"/>
        <end position="56"/>
    </location>
</feature>
<dbReference type="PANTHER" id="PTHR43214">
    <property type="entry name" value="TWO-COMPONENT RESPONSE REGULATOR"/>
    <property type="match status" value="1"/>
</dbReference>
<keyword evidence="1" id="KW-0597">Phosphoprotein</keyword>
<dbReference type="InterPro" id="IPR001789">
    <property type="entry name" value="Sig_transdc_resp-reg_receiver"/>
</dbReference>
<evidence type="ECO:0000259" key="5">
    <source>
        <dbReference type="PROSITE" id="PS50043"/>
    </source>
</evidence>
<dbReference type="AlphaFoldDB" id="A0A4Q9HLS3"/>
<dbReference type="CDD" id="cd17535">
    <property type="entry name" value="REC_NarL-like"/>
    <property type="match status" value="1"/>
</dbReference>